<dbReference type="EMBL" id="JHEG02000048">
    <property type="protein sequence ID" value="KIE10274.1"/>
    <property type="molecule type" value="Genomic_DNA"/>
</dbReference>
<sequence length="461" mass="51324">MVIPVTATFLLADWIVKGLADGTLERVGGVIRYVATKQVAAWLRDVQLNSSSSSNNLLNLILSGTNAVGSVANAAITGTGLSNVNQKLIGVEQASLSNLVISGGNLLATAVGAAVTGKELADVNQRLGGIENQLGAVEHSLQLTQGILQVTTAASMLNLGISVMGFAVIAQRLKELEQRLHQAEELLNKINRKIDIGYYANFRAALDLAVNAFTMSKPENRRSSALQAINRFLEAEHIYTGYTDTELEQKSQIADEYLLTLSLAYLAEARCYLELEEHETALHRFQEGANVLRSRIQKYVELLLTSNPSAYLLPKFKGQIDLRRLTRIYQWLDPNLDENDVFDMQRENLIKLVQDPNQWIDSLPAAILTQVEVKGGWFGPNKDDLKQEAYKRLPQILEVIESMVETNRRFEAYQLEVQAIAKLGISFHEWLKLTPTTEEKPDRANLMFIIPNQPIEVKLAR</sequence>
<gene>
    <name evidence="3" type="ORF">DA73_0216945</name>
    <name evidence="2" type="ORF">DA73_0400012700</name>
</gene>
<organism evidence="3">
    <name type="scientific">Tolypothrix bouteillei VB521301</name>
    <dbReference type="NCBI Taxonomy" id="1479485"/>
    <lineage>
        <taxon>Bacteria</taxon>
        <taxon>Bacillati</taxon>
        <taxon>Cyanobacteriota</taxon>
        <taxon>Cyanophyceae</taxon>
        <taxon>Nostocales</taxon>
        <taxon>Tolypothrichaceae</taxon>
        <taxon>Tolypothrix</taxon>
    </lineage>
</organism>
<reference evidence="3" key="1">
    <citation type="journal article" date="2015" name="Genome Announc.">
        <title>Draft Genome Sequence of Tolypothrix boutellei Strain VB521301.</title>
        <authorList>
            <person name="Chandrababunaidu M.M."/>
            <person name="Singh D."/>
            <person name="Sen D."/>
            <person name="Bhan S."/>
            <person name="Das S."/>
            <person name="Gupta A."/>
            <person name="Adhikary S.P."/>
            <person name="Tripathy S."/>
        </authorList>
    </citation>
    <scope>NUCLEOTIDE SEQUENCE</scope>
    <source>
        <strain evidence="3">VB521301</strain>
    </source>
</reference>
<evidence type="ECO:0000313" key="2">
    <source>
        <dbReference type="EMBL" id="KAF3890945.1"/>
    </source>
</evidence>
<keyword evidence="4" id="KW-1185">Reference proteome</keyword>
<evidence type="ECO:0000256" key="1">
    <source>
        <dbReference type="SAM" id="Coils"/>
    </source>
</evidence>
<dbReference type="Proteomes" id="UP000029738">
    <property type="component" value="Unassembled WGS sequence"/>
</dbReference>
<dbReference type="STRING" id="1479485.DA73_0216945"/>
<accession>A0A0C1QXN0</accession>
<keyword evidence="1" id="KW-0175">Coiled coil</keyword>
<comment type="caution">
    <text evidence="3">The sequence shown here is derived from an EMBL/GenBank/DDBJ whole genome shotgun (WGS) entry which is preliminary data.</text>
</comment>
<evidence type="ECO:0000313" key="4">
    <source>
        <dbReference type="Proteomes" id="UP000029738"/>
    </source>
</evidence>
<proteinExistence type="predicted"/>
<evidence type="ECO:0000313" key="3">
    <source>
        <dbReference type="EMBL" id="KIE10274.1"/>
    </source>
</evidence>
<reference evidence="2" key="2">
    <citation type="submission" date="2019-11" db="EMBL/GenBank/DDBJ databases">
        <title>Improved Assembly of Tolypothrix boutellei genome.</title>
        <authorList>
            <person name="Sarangi A.N."/>
            <person name="Mukherjee M."/>
            <person name="Ghosh S."/>
            <person name="Singh D."/>
            <person name="Das A."/>
            <person name="Kant S."/>
            <person name="Prusty A."/>
            <person name="Tripathy S."/>
        </authorList>
    </citation>
    <scope>NUCLEOTIDE SEQUENCE</scope>
    <source>
        <strain evidence="2">VB521301</strain>
    </source>
</reference>
<feature type="coiled-coil region" evidence="1">
    <location>
        <begin position="166"/>
        <end position="193"/>
    </location>
</feature>
<dbReference type="AlphaFoldDB" id="A0A0C1QXN0"/>
<protein>
    <submittedName>
        <fullName evidence="3">Uncharacterized protein</fullName>
    </submittedName>
</protein>
<dbReference type="OrthoDB" id="7025931at2"/>
<name>A0A0C1QXN0_9CYAN</name>
<dbReference type="EMBL" id="JHEG04000001">
    <property type="protein sequence ID" value="KAF3890945.1"/>
    <property type="molecule type" value="Genomic_DNA"/>
</dbReference>